<sequence length="408" mass="45878">MASYWFHRNPFKWTAPVAFDYSWAVTHKDAHSLCRSLREGRGLLLKSLVATDVTEEKMTEIFTHYVSLLLGFISAPEALGTESKLRFLQKFSWNSSITATTWTQQDALYEICCVVHNHANWLSRSPARISNAELTMEDAKQIHCSLKLSSGYYKLIQEELVPRLVTSPERGSDLHPDTLLASRLQVRAEAQEVTVARALELGHAPGLLTGLCKDTAAIFKMADDSLAKVKLESFTKWRNYLQLKEKFYLAYARVSQAKELLACDRCGDSISSLQHAQKYYQEAERLSKSHGRARGTGAVLLSCSLYDFFTRLGRDIDTALQKSLRENGFIYFHKVPDSPPDLDSPATFGCVEPPEVELPPASDSWSVEAYTGFDLTKTGALVKEKEQEVKILKEPDLKPNKEARCSIA</sequence>
<dbReference type="Pfam" id="PF03097">
    <property type="entry name" value="BRO1"/>
    <property type="match status" value="1"/>
</dbReference>
<dbReference type="PANTHER" id="PTHR23032:SF13">
    <property type="entry name" value="BRO1 DOMAIN-CONTAINING PROTEIN BROX"/>
    <property type="match status" value="1"/>
</dbReference>
<name>A0AAJ7SL49_PETMA</name>
<dbReference type="PANTHER" id="PTHR23032">
    <property type="entry name" value="BRO1 DOMAIN-CONTAINING PROTEIN BROX"/>
    <property type="match status" value="1"/>
</dbReference>
<keyword evidence="5" id="KW-1185">Reference proteome</keyword>
<dbReference type="KEGG" id="pmrn:116937623"/>
<dbReference type="PROSITE" id="PS51180">
    <property type="entry name" value="BRO1"/>
    <property type="match status" value="1"/>
</dbReference>
<feature type="domain" description="BRO1" evidence="4">
    <location>
        <begin position="91"/>
        <end position="408"/>
    </location>
</feature>
<dbReference type="SMART" id="SM01041">
    <property type="entry name" value="BRO1"/>
    <property type="match status" value="1"/>
</dbReference>
<protein>
    <recommendedName>
        <fullName evidence="2">BRO1 domain-containing protein BROX</fullName>
    </recommendedName>
    <alternativeName>
        <fullName evidence="3">BRO1 domain- and CAAX motif-containing protein</fullName>
    </alternativeName>
</protein>
<dbReference type="AlphaFoldDB" id="A0AAJ7SL49"/>
<evidence type="ECO:0000259" key="4">
    <source>
        <dbReference type="PROSITE" id="PS51180"/>
    </source>
</evidence>
<reference evidence="6" key="1">
    <citation type="submission" date="2025-08" db="UniProtKB">
        <authorList>
            <consortium name="RefSeq"/>
        </authorList>
    </citation>
    <scope>IDENTIFICATION</scope>
    <source>
        <tissue evidence="6">Sperm</tissue>
    </source>
</reference>
<evidence type="ECO:0000256" key="3">
    <source>
        <dbReference type="ARBA" id="ARBA00030751"/>
    </source>
</evidence>
<accession>A0AAJ7SL49</accession>
<comment type="similarity">
    <text evidence="1">Belongs to the BROX family.</text>
</comment>
<evidence type="ECO:0000256" key="1">
    <source>
        <dbReference type="ARBA" id="ARBA00008901"/>
    </source>
</evidence>
<dbReference type="Gene3D" id="1.25.40.280">
    <property type="entry name" value="alix/aip1 like domains"/>
    <property type="match status" value="1"/>
</dbReference>
<proteinExistence type="inferred from homology"/>
<evidence type="ECO:0000313" key="6">
    <source>
        <dbReference type="RefSeq" id="XP_032800671.1"/>
    </source>
</evidence>
<dbReference type="InterPro" id="IPR004328">
    <property type="entry name" value="BRO1_dom"/>
</dbReference>
<dbReference type="CTD" id="148362"/>
<dbReference type="Proteomes" id="UP001318040">
    <property type="component" value="Unplaced"/>
</dbReference>
<dbReference type="RefSeq" id="XP_032800671.1">
    <property type="nucleotide sequence ID" value="XM_032944780.1"/>
</dbReference>
<evidence type="ECO:0000256" key="2">
    <source>
        <dbReference type="ARBA" id="ARBA00017773"/>
    </source>
</evidence>
<dbReference type="InterPro" id="IPR038898">
    <property type="entry name" value="BROX"/>
</dbReference>
<organism evidence="5 6">
    <name type="scientific">Petromyzon marinus</name>
    <name type="common">Sea lamprey</name>
    <dbReference type="NCBI Taxonomy" id="7757"/>
    <lineage>
        <taxon>Eukaryota</taxon>
        <taxon>Metazoa</taxon>
        <taxon>Chordata</taxon>
        <taxon>Craniata</taxon>
        <taxon>Vertebrata</taxon>
        <taxon>Cyclostomata</taxon>
        <taxon>Hyperoartia</taxon>
        <taxon>Petromyzontiformes</taxon>
        <taxon>Petromyzontidae</taxon>
        <taxon>Petromyzon</taxon>
    </lineage>
</organism>
<evidence type="ECO:0000313" key="5">
    <source>
        <dbReference type="Proteomes" id="UP001318040"/>
    </source>
</evidence>
<gene>
    <name evidence="6" type="primary">BROX</name>
</gene>
<dbReference type="InterPro" id="IPR038499">
    <property type="entry name" value="BRO1_sf"/>
</dbReference>